<accession>A0A0F4YGJ7</accession>
<dbReference type="GeneID" id="25321114"/>
<comment type="caution">
    <text evidence="1">The sequence shown here is derived from an EMBL/GenBank/DDBJ whole genome shotgun (WGS) entry which is preliminary data.</text>
</comment>
<sequence length="105" mass="11964">SAPLSPLLLVSSTFFMTLFPPRFAFSLTYRIRRRPPSISAFTVSRRMASSRQQPPWQQPTLHPEASARLPPLKVYNSLTRSKVPFIPIDPEGRKVTWYACGPTVY</sequence>
<dbReference type="RefSeq" id="XP_013323822.1">
    <property type="nucleotide sequence ID" value="XM_013468368.1"/>
</dbReference>
<evidence type="ECO:0000313" key="1">
    <source>
        <dbReference type="EMBL" id="KKA17210.1"/>
    </source>
</evidence>
<keyword evidence="2" id="KW-1185">Reference proteome</keyword>
<feature type="non-terminal residue" evidence="1">
    <location>
        <position position="1"/>
    </location>
</feature>
<evidence type="ECO:0000313" key="2">
    <source>
        <dbReference type="Proteomes" id="UP000053958"/>
    </source>
</evidence>
<dbReference type="Proteomes" id="UP000053958">
    <property type="component" value="Unassembled WGS sequence"/>
</dbReference>
<dbReference type="EMBL" id="LASV01000691">
    <property type="protein sequence ID" value="KKA17210.1"/>
    <property type="molecule type" value="Genomic_DNA"/>
</dbReference>
<organism evidence="1 2">
    <name type="scientific">Rasamsonia emersonii (strain ATCC 16479 / CBS 393.64 / IMI 116815)</name>
    <dbReference type="NCBI Taxonomy" id="1408163"/>
    <lineage>
        <taxon>Eukaryota</taxon>
        <taxon>Fungi</taxon>
        <taxon>Dikarya</taxon>
        <taxon>Ascomycota</taxon>
        <taxon>Pezizomycotina</taxon>
        <taxon>Eurotiomycetes</taxon>
        <taxon>Eurotiomycetidae</taxon>
        <taxon>Eurotiales</taxon>
        <taxon>Trichocomaceae</taxon>
        <taxon>Rasamsonia</taxon>
    </lineage>
</organism>
<feature type="non-terminal residue" evidence="1">
    <location>
        <position position="105"/>
    </location>
</feature>
<reference evidence="1 2" key="1">
    <citation type="submission" date="2015-04" db="EMBL/GenBank/DDBJ databases">
        <authorList>
            <person name="Heijne W.H."/>
            <person name="Fedorova N.D."/>
            <person name="Nierman W.C."/>
            <person name="Vollebregt A.W."/>
            <person name="Zhao Z."/>
            <person name="Wu L."/>
            <person name="Kumar M."/>
            <person name="Stam H."/>
            <person name="van den Berg M.A."/>
            <person name="Pel H.J."/>
        </authorList>
    </citation>
    <scope>NUCLEOTIDE SEQUENCE [LARGE SCALE GENOMIC DNA]</scope>
    <source>
        <strain evidence="1 2">CBS 393.64</strain>
    </source>
</reference>
<name>A0A0F4YGJ7_RASE3</name>
<dbReference type="AlphaFoldDB" id="A0A0F4YGJ7"/>
<proteinExistence type="predicted"/>
<dbReference type="OrthoDB" id="438179at2759"/>
<dbReference type="STRING" id="1408163.A0A0F4YGJ7"/>
<dbReference type="Gene3D" id="3.40.50.620">
    <property type="entry name" value="HUPs"/>
    <property type="match status" value="1"/>
</dbReference>
<gene>
    <name evidence="1" type="ORF">T310_9096</name>
</gene>
<dbReference type="InterPro" id="IPR014729">
    <property type="entry name" value="Rossmann-like_a/b/a_fold"/>
</dbReference>
<protein>
    <submittedName>
        <fullName evidence="1">Uncharacterized protein</fullName>
    </submittedName>
</protein>